<dbReference type="EMBL" id="JAKELL010000035">
    <property type="protein sequence ID" value="KAH8989747.1"/>
    <property type="molecule type" value="Genomic_DNA"/>
</dbReference>
<gene>
    <name evidence="1" type="ORF">EDB92DRAFT_1784837</name>
</gene>
<name>A0AAD4Q9Z0_9AGAM</name>
<evidence type="ECO:0000313" key="1">
    <source>
        <dbReference type="EMBL" id="KAH8989747.1"/>
    </source>
</evidence>
<comment type="caution">
    <text evidence="1">The sequence shown here is derived from an EMBL/GenBank/DDBJ whole genome shotgun (WGS) entry which is preliminary data.</text>
</comment>
<organism evidence="1 2">
    <name type="scientific">Lactarius akahatsu</name>
    <dbReference type="NCBI Taxonomy" id="416441"/>
    <lineage>
        <taxon>Eukaryota</taxon>
        <taxon>Fungi</taxon>
        <taxon>Dikarya</taxon>
        <taxon>Basidiomycota</taxon>
        <taxon>Agaricomycotina</taxon>
        <taxon>Agaricomycetes</taxon>
        <taxon>Russulales</taxon>
        <taxon>Russulaceae</taxon>
        <taxon>Lactarius</taxon>
    </lineage>
</organism>
<evidence type="ECO:0000313" key="2">
    <source>
        <dbReference type="Proteomes" id="UP001201163"/>
    </source>
</evidence>
<proteinExistence type="predicted"/>
<dbReference type="Proteomes" id="UP001201163">
    <property type="component" value="Unassembled WGS sequence"/>
</dbReference>
<keyword evidence="2" id="KW-1185">Reference proteome</keyword>
<reference evidence="1" key="1">
    <citation type="submission" date="2022-01" db="EMBL/GenBank/DDBJ databases">
        <title>Comparative genomics reveals a dynamic genome evolution in the ectomycorrhizal milk-cap (Lactarius) mushrooms.</title>
        <authorList>
            <consortium name="DOE Joint Genome Institute"/>
            <person name="Lebreton A."/>
            <person name="Tang N."/>
            <person name="Kuo A."/>
            <person name="LaButti K."/>
            <person name="Drula E."/>
            <person name="Barry K."/>
            <person name="Clum A."/>
            <person name="Lipzen A."/>
            <person name="Mousain D."/>
            <person name="Ng V."/>
            <person name="Wang R."/>
            <person name="Wang X."/>
            <person name="Dai Y."/>
            <person name="Henrissat B."/>
            <person name="Grigoriev I.V."/>
            <person name="Guerin-Laguette A."/>
            <person name="Yu F."/>
            <person name="Martin F.M."/>
        </authorList>
    </citation>
    <scope>NUCLEOTIDE SEQUENCE</scope>
    <source>
        <strain evidence="1">QP</strain>
    </source>
</reference>
<feature type="non-terminal residue" evidence="1">
    <location>
        <position position="79"/>
    </location>
</feature>
<sequence>ANGPGLAALHGQVGHHGVFGCREYCGLRGRHKPGGPHYYPALLKPTDYALPGCDHDNVDVYNLPKASSRQYSEGLNRLL</sequence>
<feature type="non-terminal residue" evidence="1">
    <location>
        <position position="1"/>
    </location>
</feature>
<accession>A0AAD4Q9Z0</accession>
<protein>
    <submittedName>
        <fullName evidence="1">Uncharacterized protein</fullName>
    </submittedName>
</protein>
<dbReference type="AlphaFoldDB" id="A0AAD4Q9Z0"/>